<proteinExistence type="predicted"/>
<dbReference type="Proteomes" id="UP000783588">
    <property type="component" value="Unassembled WGS sequence"/>
</dbReference>
<dbReference type="Pfam" id="PF10728">
    <property type="entry name" value="DUF2520"/>
    <property type="match status" value="1"/>
</dbReference>
<organism evidence="3 4">
    <name type="scientific">Butyricicoccus intestinisimiae</name>
    <dbReference type="NCBI Taxonomy" id="2841509"/>
    <lineage>
        <taxon>Bacteria</taxon>
        <taxon>Bacillati</taxon>
        <taxon>Bacillota</taxon>
        <taxon>Clostridia</taxon>
        <taxon>Eubacteriales</taxon>
        <taxon>Butyricicoccaceae</taxon>
        <taxon>Butyricicoccus</taxon>
    </lineage>
</organism>
<gene>
    <name evidence="3" type="ORF">KQI75_06355</name>
</gene>
<dbReference type="InterPro" id="IPR018931">
    <property type="entry name" value="DUF2520"/>
</dbReference>
<feature type="domain" description="DUF2520" evidence="2">
    <location>
        <begin position="134"/>
        <end position="255"/>
    </location>
</feature>
<evidence type="ECO:0000313" key="3">
    <source>
        <dbReference type="EMBL" id="MBU5490245.1"/>
    </source>
</evidence>
<dbReference type="PANTHER" id="PTHR40459">
    <property type="entry name" value="CONSERVED HYPOTHETICAL ALANINE AND LEUCINE RICH PROTEIN"/>
    <property type="match status" value="1"/>
</dbReference>
<protein>
    <submittedName>
        <fullName evidence="3">DUF2520 domain-containing protein</fullName>
    </submittedName>
</protein>
<evidence type="ECO:0000313" key="4">
    <source>
        <dbReference type="Proteomes" id="UP000783588"/>
    </source>
</evidence>
<accession>A0ABS6ERB6</accession>
<evidence type="ECO:0000259" key="1">
    <source>
        <dbReference type="Pfam" id="PF03807"/>
    </source>
</evidence>
<reference evidence="3 4" key="1">
    <citation type="submission" date="2021-06" db="EMBL/GenBank/DDBJ databases">
        <authorList>
            <person name="Sun Q."/>
            <person name="Li D."/>
        </authorList>
    </citation>
    <scope>NUCLEOTIDE SEQUENCE [LARGE SCALE GENOMIC DNA]</scope>
    <source>
        <strain evidence="3 4">MSJd-7</strain>
    </source>
</reference>
<sequence length="280" mass="30416">MKIGFIGAGNVGTSLGKLFAQRGVSVTGYFSRTRRHAEEAAEFTRTHCFDTLEEIVQASDTLFVTTSDGVVARMWNDMKTLPIKSKCICHCSGALPSSVFEGAAQCGAQTCSVHPMMAVSDRFSVWEKLNGAFFTLEGDGAPRMQEVLDTCGVQHATIQAADKARYHLASCVVSNLVVGLADWGTQLLEQCGFTQEQALTALTPLMRGNMQAICDKGAQNALTGPAERGDMGTIQSHMACLTREEQALYARLTRRLCDIAHKKHPDRDDTALTKYLEGLS</sequence>
<evidence type="ECO:0000259" key="2">
    <source>
        <dbReference type="Pfam" id="PF10728"/>
    </source>
</evidence>
<dbReference type="InterPro" id="IPR028939">
    <property type="entry name" value="P5C_Rdtase_cat_N"/>
</dbReference>
<feature type="domain" description="Pyrroline-5-carboxylate reductase catalytic N-terminal" evidence="1">
    <location>
        <begin position="2"/>
        <end position="78"/>
    </location>
</feature>
<comment type="caution">
    <text evidence="3">The sequence shown here is derived from an EMBL/GenBank/DDBJ whole genome shotgun (WGS) entry which is preliminary data.</text>
</comment>
<dbReference type="PANTHER" id="PTHR40459:SF1">
    <property type="entry name" value="CONSERVED HYPOTHETICAL ALANINE AND LEUCINE RICH PROTEIN"/>
    <property type="match status" value="1"/>
</dbReference>
<keyword evidence="4" id="KW-1185">Reference proteome</keyword>
<dbReference type="EMBL" id="JAHLQI010000002">
    <property type="protein sequence ID" value="MBU5490245.1"/>
    <property type="molecule type" value="Genomic_DNA"/>
</dbReference>
<name>A0ABS6ERB6_9FIRM</name>
<dbReference type="Pfam" id="PF03807">
    <property type="entry name" value="F420_oxidored"/>
    <property type="match status" value="1"/>
</dbReference>